<proteinExistence type="predicted"/>
<dbReference type="AlphaFoldDB" id="A0A3S4ZH65"/>
<feature type="compositionally biased region" description="Acidic residues" evidence="1">
    <location>
        <begin position="79"/>
        <end position="91"/>
    </location>
</feature>
<feature type="non-terminal residue" evidence="2">
    <location>
        <position position="1"/>
    </location>
</feature>
<sequence length="161" mass="17997">LVENLVFCRPSHKQQQVESLLVEWIRQELGDTALVQNPSCVYSIPNRHSIEPLSLSSVIDVPKLEMEFVSLEEIRDEEIIDSTSESGEDSSDPQVSRISTGAKSYRGRGILAAISALRQLYNHPRLLSMSPTLISSLASSGGESLVRYPSRARHHHLICRF</sequence>
<keyword evidence="3" id="KW-1185">Reference proteome</keyword>
<accession>A0A3S4ZH65</accession>
<organism evidence="2 3">
    <name type="scientific">Protopolystoma xenopodis</name>
    <dbReference type="NCBI Taxonomy" id="117903"/>
    <lineage>
        <taxon>Eukaryota</taxon>
        <taxon>Metazoa</taxon>
        <taxon>Spiralia</taxon>
        <taxon>Lophotrochozoa</taxon>
        <taxon>Platyhelminthes</taxon>
        <taxon>Monogenea</taxon>
        <taxon>Polyopisthocotylea</taxon>
        <taxon>Polystomatidea</taxon>
        <taxon>Polystomatidae</taxon>
        <taxon>Protopolystoma</taxon>
    </lineage>
</organism>
<evidence type="ECO:0000313" key="2">
    <source>
        <dbReference type="EMBL" id="VEL11426.1"/>
    </source>
</evidence>
<protein>
    <submittedName>
        <fullName evidence="2">Uncharacterized protein</fullName>
    </submittedName>
</protein>
<dbReference type="Proteomes" id="UP000784294">
    <property type="component" value="Unassembled WGS sequence"/>
</dbReference>
<reference evidence="2" key="1">
    <citation type="submission" date="2018-11" db="EMBL/GenBank/DDBJ databases">
        <authorList>
            <consortium name="Pathogen Informatics"/>
        </authorList>
    </citation>
    <scope>NUCLEOTIDE SEQUENCE</scope>
</reference>
<gene>
    <name evidence="2" type="ORF">PXEA_LOCUS4866</name>
</gene>
<evidence type="ECO:0000256" key="1">
    <source>
        <dbReference type="SAM" id="MobiDB-lite"/>
    </source>
</evidence>
<dbReference type="EMBL" id="CAAALY010011770">
    <property type="protein sequence ID" value="VEL11426.1"/>
    <property type="molecule type" value="Genomic_DNA"/>
</dbReference>
<name>A0A3S4ZH65_9PLAT</name>
<feature type="region of interest" description="Disordered" evidence="1">
    <location>
        <begin position="79"/>
        <end position="99"/>
    </location>
</feature>
<comment type="caution">
    <text evidence="2">The sequence shown here is derived from an EMBL/GenBank/DDBJ whole genome shotgun (WGS) entry which is preliminary data.</text>
</comment>
<evidence type="ECO:0000313" key="3">
    <source>
        <dbReference type="Proteomes" id="UP000784294"/>
    </source>
</evidence>